<accession>A0A6H5H631</accession>
<reference evidence="1 2" key="1">
    <citation type="submission" date="2020-02" db="EMBL/GenBank/DDBJ databases">
        <authorList>
            <person name="Ferguson B K."/>
        </authorList>
    </citation>
    <scope>NUCLEOTIDE SEQUENCE [LARGE SCALE GENOMIC DNA]</scope>
</reference>
<gene>
    <name evidence="1" type="ORF">NTEN_LOCUS16479</name>
</gene>
<organism evidence="1 2">
    <name type="scientific">Nesidiocoris tenuis</name>
    <dbReference type="NCBI Taxonomy" id="355587"/>
    <lineage>
        <taxon>Eukaryota</taxon>
        <taxon>Metazoa</taxon>
        <taxon>Ecdysozoa</taxon>
        <taxon>Arthropoda</taxon>
        <taxon>Hexapoda</taxon>
        <taxon>Insecta</taxon>
        <taxon>Pterygota</taxon>
        <taxon>Neoptera</taxon>
        <taxon>Paraneoptera</taxon>
        <taxon>Hemiptera</taxon>
        <taxon>Heteroptera</taxon>
        <taxon>Panheteroptera</taxon>
        <taxon>Cimicomorpha</taxon>
        <taxon>Miridae</taxon>
        <taxon>Dicyphina</taxon>
        <taxon>Nesidiocoris</taxon>
    </lineage>
</organism>
<dbReference type="Proteomes" id="UP000479000">
    <property type="component" value="Unassembled WGS sequence"/>
</dbReference>
<name>A0A6H5H631_9HEMI</name>
<keyword evidence="2" id="KW-1185">Reference proteome</keyword>
<evidence type="ECO:0000313" key="1">
    <source>
        <dbReference type="EMBL" id="CAB0011552.1"/>
    </source>
</evidence>
<sequence>MSEELCKFCTGVHFSIAKTNLTIYRYSLNTEFTSRMHAKVDMRRKRFEQLATQINDERSSGRAAELVLFIWDFKFEILEYRYELRVWQAIRNAITRSHSLIDSLFQFRRVRL</sequence>
<dbReference type="EMBL" id="CADCXU010024221">
    <property type="protein sequence ID" value="CAB0011552.1"/>
    <property type="molecule type" value="Genomic_DNA"/>
</dbReference>
<evidence type="ECO:0000313" key="2">
    <source>
        <dbReference type="Proteomes" id="UP000479000"/>
    </source>
</evidence>
<protein>
    <submittedName>
        <fullName evidence="1">Uncharacterized protein</fullName>
    </submittedName>
</protein>
<proteinExistence type="predicted"/>
<dbReference type="AlphaFoldDB" id="A0A6H5H631"/>